<accession>A0A1M6G164</accession>
<organism evidence="3 4">
    <name type="scientific">Pseudobutyrivibrio xylanivorans DSM 14809</name>
    <dbReference type="NCBI Taxonomy" id="1123012"/>
    <lineage>
        <taxon>Bacteria</taxon>
        <taxon>Bacillati</taxon>
        <taxon>Bacillota</taxon>
        <taxon>Clostridia</taxon>
        <taxon>Lachnospirales</taxon>
        <taxon>Lachnospiraceae</taxon>
        <taxon>Pseudobutyrivibrio</taxon>
    </lineage>
</organism>
<dbReference type="OrthoDB" id="9814375at2"/>
<feature type="region of interest" description="Disordered" evidence="1">
    <location>
        <begin position="27"/>
        <end position="52"/>
    </location>
</feature>
<evidence type="ECO:0000313" key="4">
    <source>
        <dbReference type="Proteomes" id="UP000184185"/>
    </source>
</evidence>
<sequence>MNKKILSLLMATALMATCLVGCGSKASEEAAPTEETEVTEEASDEAIPDSATPAEDVDINVAALKGPTAMGMMKLMDDSDKGDTATNHYTFTISAAPDEITPQIIQGNVDIAAVPANLASVLYNKTEGQVQVLAINTLGVLYIVENGETVKSVDDLKGKTIYASGKGATPEYALNYMLSSYGINPQKDVTIEYKAEHAECVSALLNDDNGVAMLPQPFATTALMQNENMRLAINMTTEWENIANSNDSNTTLVTGVVVARKAFVDEHPEAVKLFMEQYEASTKYTNENIEDASALIENYDIIKAAVAQKAIPYCNITFIAGDDMKAKLGGYLDELFNQNPEAVGGQVPADEFYYIEK</sequence>
<dbReference type="STRING" id="185007.SAMN02910350_02117"/>
<keyword evidence="2" id="KW-0732">Signal</keyword>
<dbReference type="Gene3D" id="3.40.190.10">
    <property type="entry name" value="Periplasmic binding protein-like II"/>
    <property type="match status" value="2"/>
</dbReference>
<evidence type="ECO:0000256" key="2">
    <source>
        <dbReference type="SAM" id="SignalP"/>
    </source>
</evidence>
<dbReference type="SUPFAM" id="SSF53850">
    <property type="entry name" value="Periplasmic binding protein-like II"/>
    <property type="match status" value="1"/>
</dbReference>
<protein>
    <submittedName>
        <fullName evidence="3">NitT/TauT family transport system substrate-binding protein</fullName>
    </submittedName>
</protein>
<name>A0A1M6G164_PSEXY</name>
<keyword evidence="4" id="KW-1185">Reference proteome</keyword>
<dbReference type="PANTHER" id="PTHR30024">
    <property type="entry name" value="ALIPHATIC SULFONATES-BINDING PROTEIN-RELATED"/>
    <property type="match status" value="1"/>
</dbReference>
<dbReference type="PANTHER" id="PTHR30024:SF46">
    <property type="entry name" value="ABC TRANSPORTER, SUBSTRATE-BINDING LIPOPROTEIN"/>
    <property type="match status" value="1"/>
</dbReference>
<feature type="signal peptide" evidence="2">
    <location>
        <begin position="1"/>
        <end position="26"/>
    </location>
</feature>
<dbReference type="EMBL" id="FQYQ01000008">
    <property type="protein sequence ID" value="SHJ03673.1"/>
    <property type="molecule type" value="Genomic_DNA"/>
</dbReference>
<dbReference type="RefSeq" id="WP_072915781.1">
    <property type="nucleotide sequence ID" value="NZ_FQYQ01000008.1"/>
</dbReference>
<evidence type="ECO:0000256" key="1">
    <source>
        <dbReference type="SAM" id="MobiDB-lite"/>
    </source>
</evidence>
<dbReference type="Proteomes" id="UP000184185">
    <property type="component" value="Unassembled WGS sequence"/>
</dbReference>
<reference evidence="3 4" key="1">
    <citation type="submission" date="2016-11" db="EMBL/GenBank/DDBJ databases">
        <authorList>
            <person name="Jaros S."/>
            <person name="Januszkiewicz K."/>
            <person name="Wedrychowicz H."/>
        </authorList>
    </citation>
    <scope>NUCLEOTIDE SEQUENCE [LARGE SCALE GENOMIC DNA]</scope>
    <source>
        <strain evidence="3 4">DSM 14809</strain>
    </source>
</reference>
<proteinExistence type="predicted"/>
<gene>
    <name evidence="3" type="ORF">SAMN02745725_01641</name>
</gene>
<evidence type="ECO:0000313" key="3">
    <source>
        <dbReference type="EMBL" id="SHJ03673.1"/>
    </source>
</evidence>
<dbReference type="InterPro" id="IPR027024">
    <property type="entry name" value="UCP027386_ABC_sbc_TM0202"/>
</dbReference>
<dbReference type="AlphaFoldDB" id="A0A1M6G164"/>
<feature type="compositionally biased region" description="Acidic residues" evidence="1">
    <location>
        <begin position="31"/>
        <end position="47"/>
    </location>
</feature>
<dbReference type="PIRSF" id="PIRSF027386">
    <property type="entry name" value="UCP027386_ABC_sbc_TM0202"/>
    <property type="match status" value="1"/>
</dbReference>
<feature type="chain" id="PRO_5012048058" evidence="2">
    <location>
        <begin position="27"/>
        <end position="357"/>
    </location>
</feature>
<dbReference type="Pfam" id="PF12974">
    <property type="entry name" value="Phosphonate-bd"/>
    <property type="match status" value="1"/>
</dbReference>